<dbReference type="RefSeq" id="WP_344245165.1">
    <property type="nucleotide sequence ID" value="NZ_BAAAHH010000036.1"/>
</dbReference>
<feature type="chain" id="PRO_5045159159" evidence="1">
    <location>
        <begin position="23"/>
        <end position="139"/>
    </location>
</feature>
<accession>A0ABP4CC03</accession>
<sequence>MIKETLGAAILGATLVSAPAAAATAADPARRAAQAAAVPKEELSVRIRVWTEVFGNLSRIRVIVKDEDRDAVKDLKVCLQIKRRGFRTFQCAETDEKGHITWLANPRRTYRILIPPTRDYEGFRSRAFDADEEADLRPR</sequence>
<feature type="signal peptide" evidence="1">
    <location>
        <begin position="1"/>
        <end position="22"/>
    </location>
</feature>
<organism evidence="2 3">
    <name type="scientific">Actinocorallia libanotica</name>
    <dbReference type="NCBI Taxonomy" id="46162"/>
    <lineage>
        <taxon>Bacteria</taxon>
        <taxon>Bacillati</taxon>
        <taxon>Actinomycetota</taxon>
        <taxon>Actinomycetes</taxon>
        <taxon>Streptosporangiales</taxon>
        <taxon>Thermomonosporaceae</taxon>
        <taxon>Actinocorallia</taxon>
    </lineage>
</organism>
<evidence type="ECO:0000256" key="1">
    <source>
        <dbReference type="SAM" id="SignalP"/>
    </source>
</evidence>
<evidence type="ECO:0000313" key="2">
    <source>
        <dbReference type="EMBL" id="GAA0964932.1"/>
    </source>
</evidence>
<protein>
    <submittedName>
        <fullName evidence="2">Uncharacterized protein</fullName>
    </submittedName>
</protein>
<reference evidence="3" key="1">
    <citation type="journal article" date="2019" name="Int. J. Syst. Evol. Microbiol.">
        <title>The Global Catalogue of Microorganisms (GCM) 10K type strain sequencing project: providing services to taxonomists for standard genome sequencing and annotation.</title>
        <authorList>
            <consortium name="The Broad Institute Genomics Platform"/>
            <consortium name="The Broad Institute Genome Sequencing Center for Infectious Disease"/>
            <person name="Wu L."/>
            <person name="Ma J."/>
        </authorList>
    </citation>
    <scope>NUCLEOTIDE SEQUENCE [LARGE SCALE GENOMIC DNA]</scope>
    <source>
        <strain evidence="3">JCM 10696</strain>
    </source>
</reference>
<name>A0ABP4CC03_9ACTN</name>
<dbReference type="Proteomes" id="UP001500665">
    <property type="component" value="Unassembled WGS sequence"/>
</dbReference>
<gene>
    <name evidence="2" type="ORF">GCM10009550_63960</name>
</gene>
<evidence type="ECO:0000313" key="3">
    <source>
        <dbReference type="Proteomes" id="UP001500665"/>
    </source>
</evidence>
<keyword evidence="3" id="KW-1185">Reference proteome</keyword>
<dbReference type="EMBL" id="BAAAHH010000036">
    <property type="protein sequence ID" value="GAA0964932.1"/>
    <property type="molecule type" value="Genomic_DNA"/>
</dbReference>
<proteinExistence type="predicted"/>
<comment type="caution">
    <text evidence="2">The sequence shown here is derived from an EMBL/GenBank/DDBJ whole genome shotgun (WGS) entry which is preliminary data.</text>
</comment>
<keyword evidence="1" id="KW-0732">Signal</keyword>